<protein>
    <submittedName>
        <fullName evidence="3">Uncharacterized protein</fullName>
    </submittedName>
</protein>
<feature type="compositionally biased region" description="Basic and acidic residues" evidence="2">
    <location>
        <begin position="232"/>
        <end position="264"/>
    </location>
</feature>
<accession>V6LZ36</accession>
<evidence type="ECO:0000313" key="4">
    <source>
        <dbReference type="EMBL" id="KAH0575060.1"/>
    </source>
</evidence>
<feature type="coiled-coil region" evidence="1">
    <location>
        <begin position="78"/>
        <end position="126"/>
    </location>
</feature>
<dbReference type="Proteomes" id="UP000018208">
    <property type="component" value="Unassembled WGS sequence"/>
</dbReference>
<reference evidence="3 4" key="1">
    <citation type="journal article" date="2014" name="PLoS Genet.">
        <title>The Genome of Spironucleus salmonicida Highlights a Fish Pathogen Adapted to Fluctuating Environments.</title>
        <authorList>
            <person name="Xu F."/>
            <person name="Jerlstrom-Hultqvist J."/>
            <person name="Einarsson E."/>
            <person name="Astvaldsson A."/>
            <person name="Svard S.G."/>
            <person name="Andersson J.O."/>
        </authorList>
    </citation>
    <scope>NUCLEOTIDE SEQUENCE</scope>
    <source>
        <strain evidence="4">ATCC 50377</strain>
    </source>
</reference>
<name>V6LZ36_9EUKA</name>
<feature type="compositionally biased region" description="Basic and acidic residues" evidence="2">
    <location>
        <begin position="273"/>
        <end position="304"/>
    </location>
</feature>
<reference evidence="4" key="2">
    <citation type="submission" date="2020-12" db="EMBL/GenBank/DDBJ databases">
        <title>New Spironucleus salmonicida genome in near-complete chromosomes.</title>
        <authorList>
            <person name="Xu F."/>
            <person name="Kurt Z."/>
            <person name="Jimenez-Gonzalez A."/>
            <person name="Astvaldsson A."/>
            <person name="Andersson J.O."/>
            <person name="Svard S.G."/>
        </authorList>
    </citation>
    <scope>NUCLEOTIDE SEQUENCE</scope>
    <source>
        <strain evidence="4">ATCC 50377</strain>
    </source>
</reference>
<feature type="region of interest" description="Disordered" evidence="2">
    <location>
        <begin position="232"/>
        <end position="305"/>
    </location>
</feature>
<evidence type="ECO:0000256" key="2">
    <source>
        <dbReference type="SAM" id="MobiDB-lite"/>
    </source>
</evidence>
<dbReference type="VEuPathDB" id="GiardiaDB:SS50377_22681"/>
<evidence type="ECO:0000313" key="5">
    <source>
        <dbReference type="Proteomes" id="UP000018208"/>
    </source>
</evidence>
<dbReference type="EMBL" id="KI545969">
    <property type="protein sequence ID" value="EST49001.1"/>
    <property type="molecule type" value="Genomic_DNA"/>
</dbReference>
<dbReference type="AlphaFoldDB" id="V6LZ36"/>
<dbReference type="EMBL" id="AUWU02000003">
    <property type="protein sequence ID" value="KAH0575060.1"/>
    <property type="molecule type" value="Genomic_DNA"/>
</dbReference>
<sequence>MASLTSQIHELTIKIQLTLNQQTQQAKLINILSKSSEHLQKQLSKTKNTVTSNDQIGQYISAREAVEQLNGANFSEFVKELEKFIKQSFSELKNLQKQNKKSEDLVQKAQKKLTQQVVVLEKLENQIIKLAEDPKIESIKTQKESKEIEVNACKDMLAQQQLSLQDFEKSFYEQLEAMLLQITEYEKQIILILSDTQNLTQYQSKMLEINQFAEGMDVKGMALEMTRSLCDSKEVDEKSSKQEEKPIKQEEQIKEEVKVEEKKDKKSKKNKHNKQEIKNEIADEKVEETFEKVKEPSDKVKEQSVIEEQEVAEAIKAEDLE</sequence>
<evidence type="ECO:0000313" key="3">
    <source>
        <dbReference type="EMBL" id="EST49001.1"/>
    </source>
</evidence>
<organism evidence="3">
    <name type="scientific">Spironucleus salmonicida</name>
    <dbReference type="NCBI Taxonomy" id="348837"/>
    <lineage>
        <taxon>Eukaryota</taxon>
        <taxon>Metamonada</taxon>
        <taxon>Diplomonadida</taxon>
        <taxon>Hexamitidae</taxon>
        <taxon>Hexamitinae</taxon>
        <taxon>Spironucleus</taxon>
    </lineage>
</organism>
<gene>
    <name evidence="3" type="ORF">SS50377_10771</name>
    <name evidence="4" type="ORF">SS50377_22681</name>
</gene>
<keyword evidence="1" id="KW-0175">Coiled coil</keyword>
<evidence type="ECO:0000256" key="1">
    <source>
        <dbReference type="SAM" id="Coils"/>
    </source>
</evidence>
<keyword evidence="5" id="KW-1185">Reference proteome</keyword>
<proteinExistence type="predicted"/>